<dbReference type="AlphaFoldDB" id="A0AAD7SMB1"/>
<name>A0AAD7SMB1_9TELE</name>
<keyword evidence="3" id="KW-1185">Reference proteome</keyword>
<feature type="compositionally biased region" description="Low complexity" evidence="1">
    <location>
        <begin position="61"/>
        <end position="74"/>
    </location>
</feature>
<feature type="region of interest" description="Disordered" evidence="1">
    <location>
        <begin position="1"/>
        <end position="28"/>
    </location>
</feature>
<reference evidence="2" key="1">
    <citation type="journal article" date="2023" name="Science">
        <title>Genome structures resolve the early diversification of teleost fishes.</title>
        <authorList>
            <person name="Parey E."/>
            <person name="Louis A."/>
            <person name="Montfort J."/>
            <person name="Bouchez O."/>
            <person name="Roques C."/>
            <person name="Iampietro C."/>
            <person name="Lluch J."/>
            <person name="Castinel A."/>
            <person name="Donnadieu C."/>
            <person name="Desvignes T."/>
            <person name="Floi Bucao C."/>
            <person name="Jouanno E."/>
            <person name="Wen M."/>
            <person name="Mejri S."/>
            <person name="Dirks R."/>
            <person name="Jansen H."/>
            <person name="Henkel C."/>
            <person name="Chen W.J."/>
            <person name="Zahm M."/>
            <person name="Cabau C."/>
            <person name="Klopp C."/>
            <person name="Thompson A.W."/>
            <person name="Robinson-Rechavi M."/>
            <person name="Braasch I."/>
            <person name="Lecointre G."/>
            <person name="Bobe J."/>
            <person name="Postlethwait J.H."/>
            <person name="Berthelot C."/>
            <person name="Roest Crollius H."/>
            <person name="Guiguen Y."/>
        </authorList>
    </citation>
    <scope>NUCLEOTIDE SEQUENCE</scope>
    <source>
        <strain evidence="2">NC1722</strain>
    </source>
</reference>
<dbReference type="InterPro" id="IPR026703">
    <property type="entry name" value="ERICH2"/>
</dbReference>
<evidence type="ECO:0000256" key="1">
    <source>
        <dbReference type="SAM" id="MobiDB-lite"/>
    </source>
</evidence>
<organism evidence="2 3">
    <name type="scientific">Aldrovandia affinis</name>
    <dbReference type="NCBI Taxonomy" id="143900"/>
    <lineage>
        <taxon>Eukaryota</taxon>
        <taxon>Metazoa</taxon>
        <taxon>Chordata</taxon>
        <taxon>Craniata</taxon>
        <taxon>Vertebrata</taxon>
        <taxon>Euteleostomi</taxon>
        <taxon>Actinopterygii</taxon>
        <taxon>Neopterygii</taxon>
        <taxon>Teleostei</taxon>
        <taxon>Notacanthiformes</taxon>
        <taxon>Halosauridae</taxon>
        <taxon>Aldrovandia</taxon>
    </lineage>
</organism>
<feature type="compositionally biased region" description="Low complexity" evidence="1">
    <location>
        <begin position="239"/>
        <end position="248"/>
    </location>
</feature>
<gene>
    <name evidence="2" type="ORF">AAFF_G00344560</name>
</gene>
<sequence>MNNLECIGESPKHPSNEVIGQDAIEGPDGVKAKPLIVRPRKGSTVPVAQMVTEFGKLEVASESASLQEESASLSPTKPSESKASYTYTTREYSGSSIPVSQGDVAYQTTPVSEQAESATVFSQSLLQVCREGTGAQACSQDQAGSLPEPEEEEEDSDDESKAPVELLAEFLKAVMEQDYVLGKKLCEMILIYEPEHPEATQFLPLIKDKLRLAGHVEEDESSDDMEDSSDSSDSKSSEGSDISASAGD</sequence>
<feature type="region of interest" description="Disordered" evidence="1">
    <location>
        <begin position="136"/>
        <end position="163"/>
    </location>
</feature>
<evidence type="ECO:0000313" key="3">
    <source>
        <dbReference type="Proteomes" id="UP001221898"/>
    </source>
</evidence>
<dbReference type="EMBL" id="JAINUG010000055">
    <property type="protein sequence ID" value="KAJ8404106.1"/>
    <property type="molecule type" value="Genomic_DNA"/>
</dbReference>
<evidence type="ECO:0008006" key="4">
    <source>
        <dbReference type="Google" id="ProtNLM"/>
    </source>
</evidence>
<protein>
    <recommendedName>
        <fullName evidence="4">Glutamate-rich protein 2</fullName>
    </recommendedName>
</protein>
<dbReference type="Proteomes" id="UP001221898">
    <property type="component" value="Unassembled WGS sequence"/>
</dbReference>
<feature type="region of interest" description="Disordered" evidence="1">
    <location>
        <begin position="214"/>
        <end position="248"/>
    </location>
</feature>
<accession>A0AAD7SMB1</accession>
<dbReference type="PANTHER" id="PTHR21520">
    <property type="entry name" value="GLUTAMATE-RICH PROTEIN 2"/>
    <property type="match status" value="1"/>
</dbReference>
<feature type="region of interest" description="Disordered" evidence="1">
    <location>
        <begin position="61"/>
        <end position="100"/>
    </location>
</feature>
<evidence type="ECO:0000313" key="2">
    <source>
        <dbReference type="EMBL" id="KAJ8404106.1"/>
    </source>
</evidence>
<comment type="caution">
    <text evidence="2">The sequence shown here is derived from an EMBL/GenBank/DDBJ whole genome shotgun (WGS) entry which is preliminary data.</text>
</comment>
<feature type="compositionally biased region" description="Acidic residues" evidence="1">
    <location>
        <begin position="217"/>
        <end position="230"/>
    </location>
</feature>
<dbReference type="PANTHER" id="PTHR21520:SF2">
    <property type="entry name" value="GLUTAMATE-RICH PROTEIN 2"/>
    <property type="match status" value="1"/>
</dbReference>
<feature type="compositionally biased region" description="Acidic residues" evidence="1">
    <location>
        <begin position="148"/>
        <end position="158"/>
    </location>
</feature>
<feature type="compositionally biased region" description="Polar residues" evidence="1">
    <location>
        <begin position="75"/>
        <end position="99"/>
    </location>
</feature>
<proteinExistence type="predicted"/>